<dbReference type="PANTHER" id="PTHR42939">
    <property type="entry name" value="ABC TRANSPORTER ATP-BINDING PROTEIN ALBC-RELATED"/>
    <property type="match status" value="1"/>
</dbReference>
<dbReference type="Pfam" id="PF00005">
    <property type="entry name" value="ABC_tran"/>
    <property type="match status" value="1"/>
</dbReference>
<sequence>MISVRELTKTFDGKPAVDHIFLDIPEGMMFGLLGTNGAGKTTMLRLLSGILEPDFGEILVDDESLSVSAEKIFYLPDTPYYFPNATMEQMAKFYQRQYPGMDAEGVTYMAESLNLDVRQPIRTFSKGMKRQAFLILALCAGTKYLLCDEVFDGLDPIAAEVMKNLFRQEMKERKFTVVVASHRLQELEDICGNIAILHKGGLVTAGDMRVQAENMWKFQCAFHTNADKGEITEEEGWSSCGKLQDIMDRLENTLDIVRIHSEGSFITLTVRGDKEEIRAKLKEEHPAVLNEIPMSLEEIFIAEMEVKGYDIRKVLH</sequence>
<dbReference type="PANTHER" id="PTHR42939:SF1">
    <property type="entry name" value="ABC TRANSPORTER ATP-BINDING PROTEIN ALBC-RELATED"/>
    <property type="match status" value="1"/>
</dbReference>
<dbReference type="Gene3D" id="3.40.50.300">
    <property type="entry name" value="P-loop containing nucleotide triphosphate hydrolases"/>
    <property type="match status" value="1"/>
</dbReference>
<dbReference type="Proteomes" id="UP001145145">
    <property type="component" value="Unassembled WGS sequence"/>
</dbReference>
<accession>A0A9W6C6Z7</accession>
<feature type="domain" description="ABC transporter" evidence="4">
    <location>
        <begin position="2"/>
        <end position="224"/>
    </location>
</feature>
<protein>
    <submittedName>
        <fullName evidence="5">ABC transporter ATP-binding protein</fullName>
    </submittedName>
</protein>
<dbReference type="SUPFAM" id="SSF52540">
    <property type="entry name" value="P-loop containing nucleoside triphosphate hydrolases"/>
    <property type="match status" value="1"/>
</dbReference>
<reference evidence="5 6" key="1">
    <citation type="journal article" date="2023" name="Int. J. Syst. Evol. Microbiol.">
        <title>Sellimonas catena sp. nov., isolated from human faeces.</title>
        <authorList>
            <person name="Hisatomi A."/>
            <person name="Ohkuma M."/>
            <person name="Sakamoto M."/>
        </authorList>
    </citation>
    <scope>NUCLEOTIDE SEQUENCE [LARGE SCALE GENOMIC DNA]</scope>
    <source>
        <strain evidence="5 6">12EGH17</strain>
    </source>
</reference>
<keyword evidence="1" id="KW-0813">Transport</keyword>
<keyword evidence="6" id="KW-1185">Reference proteome</keyword>
<dbReference type="InterPro" id="IPR003439">
    <property type="entry name" value="ABC_transporter-like_ATP-bd"/>
</dbReference>
<organism evidence="5 6">
    <name type="scientific">Sellimonas catena</name>
    <dbReference type="NCBI Taxonomy" id="2994035"/>
    <lineage>
        <taxon>Bacteria</taxon>
        <taxon>Bacillati</taxon>
        <taxon>Bacillota</taxon>
        <taxon>Clostridia</taxon>
        <taxon>Lachnospirales</taxon>
        <taxon>Lachnospiraceae</taxon>
        <taxon>Sellimonas</taxon>
    </lineage>
</organism>
<evidence type="ECO:0000256" key="3">
    <source>
        <dbReference type="ARBA" id="ARBA00022840"/>
    </source>
</evidence>
<evidence type="ECO:0000313" key="6">
    <source>
        <dbReference type="Proteomes" id="UP001145145"/>
    </source>
</evidence>
<dbReference type="RefSeq" id="WP_087168892.1">
    <property type="nucleotide sequence ID" value="NZ_BSBO01000069.1"/>
</dbReference>
<dbReference type="GO" id="GO:0005524">
    <property type="term" value="F:ATP binding"/>
    <property type="evidence" value="ECO:0007669"/>
    <property type="project" value="UniProtKB-KW"/>
</dbReference>
<dbReference type="SMART" id="SM00382">
    <property type="entry name" value="AAA"/>
    <property type="match status" value="1"/>
</dbReference>
<gene>
    <name evidence="5" type="ORF">Selli1_35100</name>
</gene>
<dbReference type="GO" id="GO:0016887">
    <property type="term" value="F:ATP hydrolysis activity"/>
    <property type="evidence" value="ECO:0007669"/>
    <property type="project" value="InterPro"/>
</dbReference>
<keyword evidence="2" id="KW-0547">Nucleotide-binding</keyword>
<dbReference type="InterPro" id="IPR003593">
    <property type="entry name" value="AAA+_ATPase"/>
</dbReference>
<keyword evidence="3 5" id="KW-0067">ATP-binding</keyword>
<evidence type="ECO:0000259" key="4">
    <source>
        <dbReference type="PROSITE" id="PS50893"/>
    </source>
</evidence>
<evidence type="ECO:0000313" key="5">
    <source>
        <dbReference type="EMBL" id="GLG06336.1"/>
    </source>
</evidence>
<dbReference type="EMBL" id="BSBO01000069">
    <property type="protein sequence ID" value="GLG06336.1"/>
    <property type="molecule type" value="Genomic_DNA"/>
</dbReference>
<proteinExistence type="predicted"/>
<comment type="caution">
    <text evidence="5">The sequence shown here is derived from an EMBL/GenBank/DDBJ whole genome shotgun (WGS) entry which is preliminary data.</text>
</comment>
<evidence type="ECO:0000256" key="2">
    <source>
        <dbReference type="ARBA" id="ARBA00022741"/>
    </source>
</evidence>
<evidence type="ECO:0000256" key="1">
    <source>
        <dbReference type="ARBA" id="ARBA00022448"/>
    </source>
</evidence>
<dbReference type="AlphaFoldDB" id="A0A9W6C6Z7"/>
<dbReference type="InterPro" id="IPR027417">
    <property type="entry name" value="P-loop_NTPase"/>
</dbReference>
<dbReference type="PROSITE" id="PS50893">
    <property type="entry name" value="ABC_TRANSPORTER_2"/>
    <property type="match status" value="1"/>
</dbReference>
<dbReference type="InterPro" id="IPR051782">
    <property type="entry name" value="ABC_Transporter_VariousFunc"/>
</dbReference>
<name>A0A9W6C6Z7_9FIRM</name>
<dbReference type="CDD" id="cd03230">
    <property type="entry name" value="ABC_DR_subfamily_A"/>
    <property type="match status" value="1"/>
</dbReference>